<comment type="similarity">
    <text evidence="4">Belongs to the metallo-beta-lactamase superfamily. Glyoxalase II family.</text>
</comment>
<proteinExistence type="inferred from homology"/>
<evidence type="ECO:0000256" key="4">
    <source>
        <dbReference type="ARBA" id="ARBA00006759"/>
    </source>
</evidence>
<evidence type="ECO:0000256" key="6">
    <source>
        <dbReference type="ARBA" id="ARBA00022723"/>
    </source>
</evidence>
<keyword evidence="8" id="KW-0862">Zinc</keyword>
<dbReference type="InterPro" id="IPR036866">
    <property type="entry name" value="RibonucZ/Hydroxyglut_hydro"/>
</dbReference>
<dbReference type="GO" id="GO:0004416">
    <property type="term" value="F:hydroxyacylglutathione hydrolase activity"/>
    <property type="evidence" value="ECO:0007669"/>
    <property type="project" value="UniProtKB-EC"/>
</dbReference>
<dbReference type="OMA" id="CKERARF"/>
<comment type="caution">
    <text evidence="11">The sequence shown here is derived from an EMBL/GenBank/DDBJ whole genome shotgun (WGS) entry which is preliminary data.</text>
</comment>
<dbReference type="InterPro" id="IPR035680">
    <property type="entry name" value="Clx_II_MBL"/>
</dbReference>
<name>A0A8J5XFN1_DIALT</name>
<evidence type="ECO:0000313" key="12">
    <source>
        <dbReference type="Proteomes" id="UP000751190"/>
    </source>
</evidence>
<evidence type="ECO:0000256" key="5">
    <source>
        <dbReference type="ARBA" id="ARBA00011917"/>
    </source>
</evidence>
<organism evidence="11 12">
    <name type="scientific">Diacronema lutheri</name>
    <name type="common">Unicellular marine alga</name>
    <name type="synonym">Monochrysis lutheri</name>
    <dbReference type="NCBI Taxonomy" id="2081491"/>
    <lineage>
        <taxon>Eukaryota</taxon>
        <taxon>Haptista</taxon>
        <taxon>Haptophyta</taxon>
        <taxon>Pavlovophyceae</taxon>
        <taxon>Pavlovales</taxon>
        <taxon>Pavlovaceae</taxon>
        <taxon>Diacronema</taxon>
    </lineage>
</organism>
<evidence type="ECO:0000256" key="8">
    <source>
        <dbReference type="ARBA" id="ARBA00022833"/>
    </source>
</evidence>
<dbReference type="PANTHER" id="PTHR11935:SF94">
    <property type="entry name" value="TENZING NORGAY, ISOFORM C"/>
    <property type="match status" value="1"/>
</dbReference>
<dbReference type="Proteomes" id="UP000751190">
    <property type="component" value="Unassembled WGS sequence"/>
</dbReference>
<dbReference type="Gene3D" id="3.60.15.10">
    <property type="entry name" value="Ribonuclease Z/Hydroxyacylglutathione hydrolase-like"/>
    <property type="match status" value="1"/>
</dbReference>
<gene>
    <name evidence="11" type="ORF">KFE25_003299</name>
</gene>
<evidence type="ECO:0000259" key="10">
    <source>
        <dbReference type="SMART" id="SM00849"/>
    </source>
</evidence>
<dbReference type="Pfam" id="PF16123">
    <property type="entry name" value="HAGH_C"/>
    <property type="match status" value="1"/>
</dbReference>
<dbReference type="EMBL" id="JAGTXO010000013">
    <property type="protein sequence ID" value="KAG8464236.1"/>
    <property type="molecule type" value="Genomic_DNA"/>
</dbReference>
<dbReference type="InterPro" id="IPR001279">
    <property type="entry name" value="Metallo-B-lactamas"/>
</dbReference>
<accession>A0A8J5XFN1</accession>
<dbReference type="AlphaFoldDB" id="A0A8J5XFN1"/>
<dbReference type="InterPro" id="IPR032282">
    <property type="entry name" value="HAGH_C"/>
</dbReference>
<dbReference type="PANTHER" id="PTHR11935">
    <property type="entry name" value="BETA LACTAMASE DOMAIN"/>
    <property type="match status" value="1"/>
</dbReference>
<keyword evidence="7" id="KW-0378">Hydrolase</keyword>
<feature type="domain" description="Metallo-beta-lactamase" evidence="10">
    <location>
        <begin position="112"/>
        <end position="279"/>
    </location>
</feature>
<dbReference type="Pfam" id="PF00753">
    <property type="entry name" value="Lactamase_B"/>
    <property type="match status" value="1"/>
</dbReference>
<dbReference type="SMART" id="SM00849">
    <property type="entry name" value="Lactamase_B"/>
    <property type="match status" value="1"/>
</dbReference>
<dbReference type="EC" id="3.1.2.6" evidence="5"/>
<comment type="pathway">
    <text evidence="3">Secondary metabolite metabolism; methylglyoxal degradation; (R)-lactate from methylglyoxal: step 2/2.</text>
</comment>
<evidence type="ECO:0000313" key="11">
    <source>
        <dbReference type="EMBL" id="KAG8464236.1"/>
    </source>
</evidence>
<dbReference type="GO" id="GO:0046872">
    <property type="term" value="F:metal ion binding"/>
    <property type="evidence" value="ECO:0007669"/>
    <property type="project" value="UniProtKB-KW"/>
</dbReference>
<dbReference type="OrthoDB" id="515692at2759"/>
<evidence type="ECO:0000256" key="1">
    <source>
        <dbReference type="ARBA" id="ARBA00001623"/>
    </source>
</evidence>
<evidence type="ECO:0000256" key="7">
    <source>
        <dbReference type="ARBA" id="ARBA00022801"/>
    </source>
</evidence>
<comment type="cofactor">
    <cofactor evidence="2">
        <name>Zn(2+)</name>
        <dbReference type="ChEBI" id="CHEBI:29105"/>
    </cofactor>
</comment>
<dbReference type="CDD" id="cd07723">
    <property type="entry name" value="hydroxyacylglutathione_hydrolase_MBL-fold"/>
    <property type="match status" value="1"/>
</dbReference>
<dbReference type="SUPFAM" id="SSF56281">
    <property type="entry name" value="Metallo-hydrolase/oxidoreductase"/>
    <property type="match status" value="1"/>
</dbReference>
<evidence type="ECO:0000256" key="9">
    <source>
        <dbReference type="ARBA" id="ARBA00031044"/>
    </source>
</evidence>
<evidence type="ECO:0000256" key="2">
    <source>
        <dbReference type="ARBA" id="ARBA00001947"/>
    </source>
</evidence>
<protein>
    <recommendedName>
        <fullName evidence="5">hydroxyacylglutathione hydrolase</fullName>
        <ecNumber evidence="5">3.1.2.6</ecNumber>
    </recommendedName>
    <alternativeName>
        <fullName evidence="9">Glyoxalase II</fullName>
    </alternativeName>
</protein>
<comment type="catalytic activity">
    <reaction evidence="1">
        <text>an S-(2-hydroxyacyl)glutathione + H2O = a 2-hydroxy carboxylate + glutathione + H(+)</text>
        <dbReference type="Rhea" id="RHEA:21864"/>
        <dbReference type="ChEBI" id="CHEBI:15377"/>
        <dbReference type="ChEBI" id="CHEBI:15378"/>
        <dbReference type="ChEBI" id="CHEBI:57925"/>
        <dbReference type="ChEBI" id="CHEBI:58896"/>
        <dbReference type="ChEBI" id="CHEBI:71261"/>
        <dbReference type="EC" id="3.1.2.6"/>
    </reaction>
</comment>
<sequence length="365" mass="39095">MWWVVSCALHYGLRYGLGFGGAFLGFCYFSSTLARIGVDDPCPAFPTVLRVMYGLFGTRLTHLVLGHFAHTRAGQQQAAQTGGTQPTLAGEAVTGSSLRVAVLPVLGEIFGGNYAFVVFDAHDAQRRAVAVDGADPEVVLRYVASAGLTLTHVLTTHWHWDHSGGNRRLQAAWPDAIVVGGREEGWRVPCARALVTHGDELGVGTLAVKCHGLRGHTRGSICYEVAVAGGSGRPALFTGDALFIGGCGALFEGSAAVMYAQLGRLFAALPPDTLLFPGHEYAAMLLTQAVQREPANEDARRKLAWVRRQREQRLPTVPSPLSDELAYNGWARAAARKGDFGLFCRLCGVEDAPPDGTAANAKRRD</sequence>
<reference evidence="11" key="1">
    <citation type="submission" date="2021-05" db="EMBL/GenBank/DDBJ databases">
        <title>The genome of the haptophyte Pavlova lutheri (Diacronema luteri, Pavlovales) - a model for lipid biosynthesis in eukaryotic algae.</title>
        <authorList>
            <person name="Hulatt C.J."/>
            <person name="Posewitz M.C."/>
        </authorList>
    </citation>
    <scope>NUCLEOTIDE SEQUENCE</scope>
    <source>
        <strain evidence="11">NIVA-4/92</strain>
    </source>
</reference>
<keyword evidence="12" id="KW-1185">Reference proteome</keyword>
<evidence type="ECO:0000256" key="3">
    <source>
        <dbReference type="ARBA" id="ARBA00004963"/>
    </source>
</evidence>
<keyword evidence="6" id="KW-0479">Metal-binding</keyword>